<reference evidence="2 3" key="1">
    <citation type="submission" date="2023-08" db="EMBL/GenBank/DDBJ databases">
        <title>Microbacterium sp. nov., isolated from a waste landfill.</title>
        <authorList>
            <person name="Wen W."/>
        </authorList>
    </citation>
    <scope>NUCLEOTIDE SEQUENCE [LARGE SCALE GENOMIC DNA]</scope>
    <source>
        <strain evidence="2 3">ASV81</strain>
    </source>
</reference>
<dbReference type="InterPro" id="IPR008928">
    <property type="entry name" value="6-hairpin_glycosidase_sf"/>
</dbReference>
<dbReference type="GO" id="GO:0016787">
    <property type="term" value="F:hydrolase activity"/>
    <property type="evidence" value="ECO:0007669"/>
    <property type="project" value="UniProtKB-KW"/>
</dbReference>
<name>A0ABU0XD41_9MICO</name>
<dbReference type="PANTHER" id="PTHR31616:SF0">
    <property type="entry name" value="GLUCAN 1,4-ALPHA-GLUCOSIDASE"/>
    <property type="match status" value="1"/>
</dbReference>
<dbReference type="EMBL" id="JAVFCB010000002">
    <property type="protein sequence ID" value="MDQ4212872.1"/>
    <property type="molecule type" value="Genomic_DNA"/>
</dbReference>
<comment type="caution">
    <text evidence="2">The sequence shown here is derived from an EMBL/GenBank/DDBJ whole genome shotgun (WGS) entry which is preliminary data.</text>
</comment>
<organism evidence="2 3">
    <name type="scientific">Microbacterium capsulatum</name>
    <dbReference type="NCBI Taxonomy" id="3041921"/>
    <lineage>
        <taxon>Bacteria</taxon>
        <taxon>Bacillati</taxon>
        <taxon>Actinomycetota</taxon>
        <taxon>Actinomycetes</taxon>
        <taxon>Micrococcales</taxon>
        <taxon>Microbacteriaceae</taxon>
        <taxon>Microbacterium</taxon>
    </lineage>
</organism>
<proteinExistence type="predicted"/>
<dbReference type="PANTHER" id="PTHR31616">
    <property type="entry name" value="TREHALASE"/>
    <property type="match status" value="1"/>
</dbReference>
<evidence type="ECO:0000259" key="1">
    <source>
        <dbReference type="Pfam" id="PF00723"/>
    </source>
</evidence>
<dbReference type="SUPFAM" id="SSF48208">
    <property type="entry name" value="Six-hairpin glycosidases"/>
    <property type="match status" value="1"/>
</dbReference>
<evidence type="ECO:0000313" key="2">
    <source>
        <dbReference type="EMBL" id="MDQ4212872.1"/>
    </source>
</evidence>
<keyword evidence="2" id="KW-0378">Hydrolase</keyword>
<dbReference type="RefSeq" id="WP_308487820.1">
    <property type="nucleotide sequence ID" value="NZ_JAVFCB010000002.1"/>
</dbReference>
<protein>
    <submittedName>
        <fullName evidence="2">Glycoside hydrolase family 15 protein</fullName>
    </submittedName>
</protein>
<dbReference type="InterPro" id="IPR012341">
    <property type="entry name" value="6hp_glycosidase-like_sf"/>
</dbReference>
<accession>A0ABU0XD41</accession>
<feature type="domain" description="GH15-like" evidence="1">
    <location>
        <begin position="29"/>
        <end position="257"/>
    </location>
</feature>
<dbReference type="Proteomes" id="UP001230289">
    <property type="component" value="Unassembled WGS sequence"/>
</dbReference>
<sequence>MIANPVIVSEERLRALAVESVRLINDLQTEEGAYPASPRFSAYVGYSWLRDGAFIADGMSAVGEAASAERFFDWCARVITARRAQIEEVVARAHAGTPTPDGEMLPTRFTFAGGEGGDDWWDFQLDGYGTWIWALGAHLERAPQDSARWREAVELTVDYLTSSWQRPCYDWWEEHSQHVHGSTLAAISAGLRAALGMAAIDGVRAREARTAIDAIAERIRVEGVHEGHLAKWLGSTAVDASLASALAPFGLVDPASDIGARTLDVLDRHLTVDGGTHRYLGDTFFGGGRWPLLSCFLGLAHHRAGNAARARELWLWAASTATDALELPEQVDGHLLAPGMRQEWIDRWGSVATPLLWSHAMFLRLGAELEGDAR</sequence>
<evidence type="ECO:0000313" key="3">
    <source>
        <dbReference type="Proteomes" id="UP001230289"/>
    </source>
</evidence>
<dbReference type="Gene3D" id="1.50.10.10">
    <property type="match status" value="1"/>
</dbReference>
<dbReference type="Pfam" id="PF00723">
    <property type="entry name" value="Glyco_hydro_15"/>
    <property type="match status" value="1"/>
</dbReference>
<keyword evidence="3" id="KW-1185">Reference proteome</keyword>
<dbReference type="InterPro" id="IPR011613">
    <property type="entry name" value="GH15-like"/>
</dbReference>
<gene>
    <name evidence="2" type="ORF">RBR11_02995</name>
</gene>